<dbReference type="EMBL" id="CAJVAX010000018">
    <property type="protein sequence ID" value="CAG7646808.1"/>
    <property type="molecule type" value="Genomic_DNA"/>
</dbReference>
<dbReference type="PROSITE" id="PS50011">
    <property type="entry name" value="PROTEIN_KINASE_DOM"/>
    <property type="match status" value="1"/>
</dbReference>
<dbReference type="InterPro" id="IPR011009">
    <property type="entry name" value="Kinase-like_dom_sf"/>
</dbReference>
<dbReference type="InterPro" id="IPR000719">
    <property type="entry name" value="Prot_kinase_dom"/>
</dbReference>
<evidence type="ECO:0000256" key="3">
    <source>
        <dbReference type="ARBA" id="ARBA00022741"/>
    </source>
</evidence>
<gene>
    <name evidence="8" type="ORF">SBRY_40503</name>
</gene>
<dbReference type="AlphaFoldDB" id="A0A9W4MD63"/>
<keyword evidence="9" id="KW-1185">Reference proteome</keyword>
<feature type="compositionally biased region" description="Gly residues" evidence="6">
    <location>
        <begin position="308"/>
        <end position="326"/>
    </location>
</feature>
<evidence type="ECO:0000256" key="4">
    <source>
        <dbReference type="ARBA" id="ARBA00022777"/>
    </source>
</evidence>
<dbReference type="EC" id="2.7.11.1" evidence="1"/>
<dbReference type="PROSITE" id="PS00109">
    <property type="entry name" value="PROTEIN_KINASE_TYR"/>
    <property type="match status" value="1"/>
</dbReference>
<dbReference type="InterPro" id="IPR050660">
    <property type="entry name" value="NEK_Ser/Thr_kinase"/>
</dbReference>
<keyword evidence="2" id="KW-0808">Transferase</keyword>
<dbReference type="Gene3D" id="1.10.510.10">
    <property type="entry name" value="Transferase(Phosphotransferase) domain 1"/>
    <property type="match status" value="1"/>
</dbReference>
<organism evidence="8 9">
    <name type="scientific">Actinacidiphila bryophytorum</name>
    <dbReference type="NCBI Taxonomy" id="1436133"/>
    <lineage>
        <taxon>Bacteria</taxon>
        <taxon>Bacillati</taxon>
        <taxon>Actinomycetota</taxon>
        <taxon>Actinomycetes</taxon>
        <taxon>Kitasatosporales</taxon>
        <taxon>Streptomycetaceae</taxon>
        <taxon>Actinacidiphila</taxon>
    </lineage>
</organism>
<dbReference type="PANTHER" id="PTHR43671:SF13">
    <property type="entry name" value="SERINE_THREONINE-PROTEIN KINASE NEK2"/>
    <property type="match status" value="1"/>
</dbReference>
<dbReference type="SUPFAM" id="SSF56112">
    <property type="entry name" value="Protein kinase-like (PK-like)"/>
    <property type="match status" value="1"/>
</dbReference>
<keyword evidence="4" id="KW-0418">Kinase</keyword>
<evidence type="ECO:0000313" key="9">
    <source>
        <dbReference type="Proteomes" id="UP001153328"/>
    </source>
</evidence>
<dbReference type="Proteomes" id="UP001153328">
    <property type="component" value="Unassembled WGS sequence"/>
</dbReference>
<keyword evidence="5" id="KW-0067">ATP-binding</keyword>
<dbReference type="InterPro" id="IPR008266">
    <property type="entry name" value="Tyr_kinase_AS"/>
</dbReference>
<dbReference type="PANTHER" id="PTHR43671">
    <property type="entry name" value="SERINE/THREONINE-PROTEIN KINASE NEK"/>
    <property type="match status" value="1"/>
</dbReference>
<evidence type="ECO:0000259" key="7">
    <source>
        <dbReference type="PROSITE" id="PS50011"/>
    </source>
</evidence>
<reference evidence="8" key="1">
    <citation type="submission" date="2021-06" db="EMBL/GenBank/DDBJ databases">
        <authorList>
            <person name="Arsene-Ploetze F."/>
        </authorList>
    </citation>
    <scope>NUCLEOTIDE SEQUENCE</scope>
    <source>
        <strain evidence="8">SBRY1</strain>
    </source>
</reference>
<evidence type="ECO:0000256" key="6">
    <source>
        <dbReference type="SAM" id="MobiDB-lite"/>
    </source>
</evidence>
<dbReference type="Pfam" id="PF00069">
    <property type="entry name" value="Pkinase"/>
    <property type="match status" value="1"/>
</dbReference>
<accession>A0A9W4MD63</accession>
<evidence type="ECO:0000256" key="2">
    <source>
        <dbReference type="ARBA" id="ARBA00022679"/>
    </source>
</evidence>
<dbReference type="Gene3D" id="3.30.200.20">
    <property type="entry name" value="Phosphorylase Kinase, domain 1"/>
    <property type="match status" value="1"/>
</dbReference>
<dbReference type="GO" id="GO:0004674">
    <property type="term" value="F:protein serine/threonine kinase activity"/>
    <property type="evidence" value="ECO:0007669"/>
    <property type="project" value="UniProtKB-EC"/>
</dbReference>
<proteinExistence type="predicted"/>
<dbReference type="RefSeq" id="WP_205045086.1">
    <property type="nucleotide sequence ID" value="NZ_CAJVAX010000018.1"/>
</dbReference>
<dbReference type="GO" id="GO:0005524">
    <property type="term" value="F:ATP binding"/>
    <property type="evidence" value="ECO:0007669"/>
    <property type="project" value="UniProtKB-KW"/>
</dbReference>
<evidence type="ECO:0000313" key="8">
    <source>
        <dbReference type="EMBL" id="CAG7646808.1"/>
    </source>
</evidence>
<keyword evidence="3" id="KW-0547">Nucleotide-binding</keyword>
<protein>
    <recommendedName>
        <fullName evidence="1">non-specific serine/threonine protein kinase</fullName>
        <ecNumber evidence="1">2.7.11.1</ecNumber>
    </recommendedName>
</protein>
<feature type="region of interest" description="Disordered" evidence="6">
    <location>
        <begin position="296"/>
        <end position="326"/>
    </location>
</feature>
<evidence type="ECO:0000256" key="1">
    <source>
        <dbReference type="ARBA" id="ARBA00012513"/>
    </source>
</evidence>
<sequence length="326" mass="34616">MGQGQESAARRPLLREGGTVGAGYLVERYLGQGAYAEVYRVRHPYLGRQAMKVFRQVADRAAVDALLAEAVLLSRLGHPNIVRVFDAGTTPTATGERAYFTMEYVAGGTLARFMDGWLERTGHVPVAAAECVLRQVSSGLALAHAARPPIVHRDITPHNILVGLDGDGAQPIRARLGDFGLATRTDPRTGLAGAQGVPAFTPPETLLGFRGDSRSGDVWALGVVGYLLLTGRLPYPRGLAGWMTGSHRRAPPPSPGELNPDVDPELERIVLEALAVDRELRTPDAGVLAGRFERRAERLRGGRHVPGTGSGGSGTSGGTDEGAGRR</sequence>
<name>A0A9W4MD63_9ACTN</name>
<comment type="caution">
    <text evidence="8">The sequence shown here is derived from an EMBL/GenBank/DDBJ whole genome shotgun (WGS) entry which is preliminary data.</text>
</comment>
<feature type="domain" description="Protein kinase" evidence="7">
    <location>
        <begin position="24"/>
        <end position="293"/>
    </location>
</feature>
<dbReference type="CDD" id="cd14014">
    <property type="entry name" value="STKc_PknB_like"/>
    <property type="match status" value="1"/>
</dbReference>
<evidence type="ECO:0000256" key="5">
    <source>
        <dbReference type="ARBA" id="ARBA00022840"/>
    </source>
</evidence>